<evidence type="ECO:0000313" key="1">
    <source>
        <dbReference type="EMBL" id="EIG24982.1"/>
    </source>
</evidence>
<dbReference type="EMBL" id="AJMU01000065">
    <property type="protein sequence ID" value="EIG24982.1"/>
    <property type="molecule type" value="Genomic_DNA"/>
</dbReference>
<dbReference type="OrthoDB" id="7067687at2"/>
<dbReference type="RefSeq" id="WP_005709229.1">
    <property type="nucleotide sequence ID" value="NZ_AJMU01000065.1"/>
</dbReference>
<organism evidence="1 2">
    <name type="scientific">Haemophilus paraphrohaemolyticus HK411</name>
    <dbReference type="NCBI Taxonomy" id="1095743"/>
    <lineage>
        <taxon>Bacteria</taxon>
        <taxon>Pseudomonadati</taxon>
        <taxon>Pseudomonadota</taxon>
        <taxon>Gammaproteobacteria</taxon>
        <taxon>Pasteurellales</taxon>
        <taxon>Pasteurellaceae</taxon>
        <taxon>Haemophilus</taxon>
    </lineage>
</organism>
<sequence length="49" mass="5446">MSGIINLPHTCPKCGKTARTAQELQEKFGYRTINTGSATNQSWCKKCRS</sequence>
<dbReference type="AlphaFoldDB" id="I2NGM1"/>
<dbReference type="PATRIC" id="fig|1095743.3.peg.1280"/>
<comment type="caution">
    <text evidence="1">The sequence shown here is derived from an EMBL/GenBank/DDBJ whole genome shotgun (WGS) entry which is preliminary data.</text>
</comment>
<dbReference type="Proteomes" id="UP000003345">
    <property type="component" value="Unassembled WGS sequence"/>
</dbReference>
<name>I2NGM1_9PAST</name>
<reference evidence="1 2" key="1">
    <citation type="submission" date="2012-04" db="EMBL/GenBank/DDBJ databases">
        <authorList>
            <person name="Harkins D.M."/>
            <person name="Madupu R."/>
            <person name="Durkin A.S."/>
            <person name="Torralba M."/>
            <person name="Methe B."/>
            <person name="Sutton G.G."/>
            <person name="Nelson K.E."/>
        </authorList>
    </citation>
    <scope>NUCLEOTIDE SEQUENCE [LARGE SCALE GENOMIC DNA]</scope>
    <source>
        <strain evidence="1 2">HK411</strain>
    </source>
</reference>
<evidence type="ECO:0000313" key="2">
    <source>
        <dbReference type="Proteomes" id="UP000003345"/>
    </source>
</evidence>
<protein>
    <submittedName>
        <fullName evidence="1">Uncharacterized protein</fullName>
    </submittedName>
</protein>
<accession>I2NGM1</accession>
<proteinExistence type="predicted"/>
<gene>
    <name evidence="1" type="ORF">HMPREF1054_1335</name>
</gene>